<dbReference type="Proteomes" id="UP001162029">
    <property type="component" value="Unassembled WGS sequence"/>
</dbReference>
<keyword evidence="1" id="KW-0479">Metal-binding</keyword>
<name>A0AAV0UFQ7_9STRA</name>
<dbReference type="CDD" id="cd06093">
    <property type="entry name" value="PX_domain"/>
    <property type="match status" value="1"/>
</dbReference>
<sequence length="411" mass="47412">MAAPFHSETYEALGQAWIWPKKQHVEPSWNITTACTASLKRRTGALRKSCSDQPQSSPVQRLELLPTGRSANVLDVDDNKTWNSNNSVDENDEQRRQRITARAEEIVRSKRCVGMLVGATCPVCFTGDVDTQLSECGHLIHAKCIKRWIQSGTCCPVCREEVVDVEEAFTYPTALAMTKDRLLTSSEAGTYLPDDEVGIQTEDDASYEWGWFEDFDEGDNVLDNDLPTKSSDMFYSARRSLPTFPASASMQSLTTLMQNRKMSSAFDMFRTFPPLREVYDTPYHQSKYSWMRVLPSHRHIAATIQIRSFRIVEAKSSKEQHAEYLIEMELDGHYFSRWRRFSEIYRFVCLLNHNQFQQSMAAWQPIGANSRWFNRLELSYLHKRCQMLEEFAHTLLIECWNAHPLADLIEC</sequence>
<protein>
    <recommendedName>
        <fullName evidence="2">RING-type domain-containing protein</fullName>
    </recommendedName>
</protein>
<dbReference type="InterPro" id="IPR036871">
    <property type="entry name" value="PX_dom_sf"/>
</dbReference>
<evidence type="ECO:0000259" key="2">
    <source>
        <dbReference type="PROSITE" id="PS50089"/>
    </source>
</evidence>
<feature type="domain" description="RING-type" evidence="2">
    <location>
        <begin position="121"/>
        <end position="159"/>
    </location>
</feature>
<keyword evidence="1" id="KW-0863">Zinc-finger</keyword>
<accession>A0AAV0UFQ7</accession>
<evidence type="ECO:0000313" key="4">
    <source>
        <dbReference type="Proteomes" id="UP001162029"/>
    </source>
</evidence>
<dbReference type="Gene3D" id="3.30.40.10">
    <property type="entry name" value="Zinc/RING finger domain, C3HC4 (zinc finger)"/>
    <property type="match status" value="1"/>
</dbReference>
<dbReference type="SMART" id="SM00184">
    <property type="entry name" value="RING"/>
    <property type="match status" value="1"/>
</dbReference>
<dbReference type="AlphaFoldDB" id="A0AAV0UFQ7"/>
<dbReference type="InterPro" id="IPR001841">
    <property type="entry name" value="Znf_RING"/>
</dbReference>
<dbReference type="InterPro" id="IPR047126">
    <property type="entry name" value="RNF141-like"/>
</dbReference>
<dbReference type="GO" id="GO:0008270">
    <property type="term" value="F:zinc ion binding"/>
    <property type="evidence" value="ECO:0007669"/>
    <property type="project" value="UniProtKB-KW"/>
</dbReference>
<dbReference type="Pfam" id="PF13639">
    <property type="entry name" value="zf-RING_2"/>
    <property type="match status" value="1"/>
</dbReference>
<proteinExistence type="predicted"/>
<dbReference type="PANTHER" id="PTHR12109">
    <property type="entry name" value="RING FINGER PROTEIN 141-RELATED"/>
    <property type="match status" value="1"/>
</dbReference>
<dbReference type="PROSITE" id="PS50089">
    <property type="entry name" value="ZF_RING_2"/>
    <property type="match status" value="1"/>
</dbReference>
<dbReference type="GO" id="GO:0035091">
    <property type="term" value="F:phosphatidylinositol binding"/>
    <property type="evidence" value="ECO:0007669"/>
    <property type="project" value="InterPro"/>
</dbReference>
<organism evidence="3 4">
    <name type="scientific">Peronospora destructor</name>
    <dbReference type="NCBI Taxonomy" id="86335"/>
    <lineage>
        <taxon>Eukaryota</taxon>
        <taxon>Sar</taxon>
        <taxon>Stramenopiles</taxon>
        <taxon>Oomycota</taxon>
        <taxon>Peronosporomycetes</taxon>
        <taxon>Peronosporales</taxon>
        <taxon>Peronosporaceae</taxon>
        <taxon>Peronospora</taxon>
    </lineage>
</organism>
<dbReference type="Gene3D" id="3.30.1520.10">
    <property type="entry name" value="Phox-like domain"/>
    <property type="match status" value="1"/>
</dbReference>
<keyword evidence="1" id="KW-0862">Zinc</keyword>
<reference evidence="3" key="1">
    <citation type="submission" date="2022-12" db="EMBL/GenBank/DDBJ databases">
        <authorList>
            <person name="Webb A."/>
        </authorList>
    </citation>
    <scope>NUCLEOTIDE SEQUENCE</scope>
    <source>
        <strain evidence="3">Pd1</strain>
    </source>
</reference>
<keyword evidence="4" id="KW-1185">Reference proteome</keyword>
<evidence type="ECO:0000313" key="3">
    <source>
        <dbReference type="EMBL" id="CAI5734464.1"/>
    </source>
</evidence>
<evidence type="ECO:0000256" key="1">
    <source>
        <dbReference type="PROSITE-ProRule" id="PRU00175"/>
    </source>
</evidence>
<comment type="caution">
    <text evidence="3">The sequence shown here is derived from an EMBL/GenBank/DDBJ whole genome shotgun (WGS) entry which is preliminary data.</text>
</comment>
<dbReference type="SUPFAM" id="SSF64268">
    <property type="entry name" value="PX domain"/>
    <property type="match status" value="1"/>
</dbReference>
<gene>
    <name evidence="3" type="ORF">PDE001_LOCUS5721</name>
</gene>
<dbReference type="SUPFAM" id="SSF57850">
    <property type="entry name" value="RING/U-box"/>
    <property type="match status" value="1"/>
</dbReference>
<dbReference type="EMBL" id="CANTFM010001064">
    <property type="protein sequence ID" value="CAI5734464.1"/>
    <property type="molecule type" value="Genomic_DNA"/>
</dbReference>
<dbReference type="PANTHER" id="PTHR12109:SF5">
    <property type="entry name" value="RING-TYPE DOMAIN-CONTAINING PROTEIN"/>
    <property type="match status" value="1"/>
</dbReference>
<dbReference type="InterPro" id="IPR013083">
    <property type="entry name" value="Znf_RING/FYVE/PHD"/>
</dbReference>